<organism evidence="7 8">
    <name type="scientific">Subtercola boreus</name>
    <dbReference type="NCBI Taxonomy" id="120213"/>
    <lineage>
        <taxon>Bacteria</taxon>
        <taxon>Bacillati</taxon>
        <taxon>Actinomycetota</taxon>
        <taxon>Actinomycetes</taxon>
        <taxon>Micrococcales</taxon>
        <taxon>Microbacteriaceae</taxon>
        <taxon>Subtercola</taxon>
    </lineage>
</organism>
<protein>
    <recommendedName>
        <fullName evidence="6">DUF202 domain-containing protein</fullName>
    </recommendedName>
</protein>
<feature type="domain" description="DUF202" evidence="6">
    <location>
        <begin position="16"/>
        <end position="81"/>
    </location>
</feature>
<evidence type="ECO:0000256" key="2">
    <source>
        <dbReference type="ARBA" id="ARBA00022692"/>
    </source>
</evidence>
<dbReference type="Pfam" id="PF02656">
    <property type="entry name" value="DUF202"/>
    <property type="match status" value="1"/>
</dbReference>
<evidence type="ECO:0000256" key="3">
    <source>
        <dbReference type="ARBA" id="ARBA00022989"/>
    </source>
</evidence>
<dbReference type="AlphaFoldDB" id="A0A3E0VF31"/>
<dbReference type="RefSeq" id="WP_116284007.1">
    <property type="nucleotide sequence ID" value="NZ_NBXA01000026.1"/>
</dbReference>
<accession>A0A3E0VF31</accession>
<dbReference type="OrthoDB" id="3701077at2"/>
<dbReference type="Proteomes" id="UP000256709">
    <property type="component" value="Unassembled WGS sequence"/>
</dbReference>
<keyword evidence="3 5" id="KW-1133">Transmembrane helix</keyword>
<keyword evidence="4 5" id="KW-0472">Membrane</keyword>
<reference evidence="7 8" key="1">
    <citation type="submission" date="2017-04" db="EMBL/GenBank/DDBJ databases">
        <title>Comparative genome analysis of Subtercola boreus.</title>
        <authorList>
            <person name="Cho Y.-J."/>
            <person name="Cho A."/>
            <person name="Kim O.-S."/>
            <person name="Lee J.-I."/>
        </authorList>
    </citation>
    <scope>NUCLEOTIDE SEQUENCE [LARGE SCALE GENOMIC DNA]</scope>
    <source>
        <strain evidence="7 8">P27444</strain>
    </source>
</reference>
<keyword evidence="2 5" id="KW-0812">Transmembrane</keyword>
<evidence type="ECO:0000256" key="5">
    <source>
        <dbReference type="SAM" id="Phobius"/>
    </source>
</evidence>
<dbReference type="GO" id="GO:0012505">
    <property type="term" value="C:endomembrane system"/>
    <property type="evidence" value="ECO:0007669"/>
    <property type="project" value="UniProtKB-SubCell"/>
</dbReference>
<dbReference type="EMBL" id="NBXA01000026">
    <property type="protein sequence ID" value="RFA07467.1"/>
    <property type="molecule type" value="Genomic_DNA"/>
</dbReference>
<evidence type="ECO:0000256" key="4">
    <source>
        <dbReference type="ARBA" id="ARBA00023136"/>
    </source>
</evidence>
<comment type="subcellular location">
    <subcellularLocation>
        <location evidence="1">Endomembrane system</location>
        <topology evidence="1">Multi-pass membrane protein</topology>
    </subcellularLocation>
</comment>
<dbReference type="InterPro" id="IPR003807">
    <property type="entry name" value="DUF202"/>
</dbReference>
<proteinExistence type="predicted"/>
<feature type="transmembrane region" description="Helical" evidence="5">
    <location>
        <begin position="51"/>
        <end position="70"/>
    </location>
</feature>
<evidence type="ECO:0000313" key="8">
    <source>
        <dbReference type="Proteomes" id="UP000256709"/>
    </source>
</evidence>
<comment type="caution">
    <text evidence="7">The sequence shown here is derived from an EMBL/GenBank/DDBJ whole genome shotgun (WGS) entry which is preliminary data.</text>
</comment>
<gene>
    <name evidence="7" type="ORF">B7R21_14830</name>
</gene>
<evidence type="ECO:0000313" key="7">
    <source>
        <dbReference type="EMBL" id="RFA07467.1"/>
    </source>
</evidence>
<name>A0A3E0VF31_9MICO</name>
<sequence length="145" mass="14454">MTGGATPDPPSRERFDDGLQVERTALSWQRTGLAITAGSLVGARLLAPGTGWWGIGLGVAGALLGLFVLVRSGIRHRHVHRVLTTRLSTAPHAVPLDVATASASAPTQLPGAVLPAVVAAAVLIAGLVALGYVIAAATAAAASAG</sequence>
<evidence type="ECO:0000256" key="1">
    <source>
        <dbReference type="ARBA" id="ARBA00004127"/>
    </source>
</evidence>
<feature type="transmembrane region" description="Helical" evidence="5">
    <location>
        <begin position="112"/>
        <end position="142"/>
    </location>
</feature>
<evidence type="ECO:0000259" key="6">
    <source>
        <dbReference type="Pfam" id="PF02656"/>
    </source>
</evidence>